<evidence type="ECO:0000256" key="1">
    <source>
        <dbReference type="SAM" id="SignalP"/>
    </source>
</evidence>
<evidence type="ECO:0000313" key="3">
    <source>
        <dbReference type="Proteomes" id="UP000275408"/>
    </source>
</evidence>
<sequence>MTDFTPHDDFSPPGSALLFLVLSVTLEVLPSRRAAPINFLKNTAFHSKKAEEKEIPKEVTYKKTSETSKTVLSCTNPVQGSAVFTQSTQLVQVPLMYFVTRLLPMGGEQSLRRE</sequence>
<name>A0A3M6TBF2_POCDA</name>
<feature type="chain" id="PRO_5018294174" evidence="1">
    <location>
        <begin position="35"/>
        <end position="114"/>
    </location>
</feature>
<keyword evidence="1" id="KW-0732">Signal</keyword>
<feature type="signal peptide" evidence="1">
    <location>
        <begin position="1"/>
        <end position="34"/>
    </location>
</feature>
<protein>
    <submittedName>
        <fullName evidence="2">Uncharacterized protein</fullName>
    </submittedName>
</protein>
<gene>
    <name evidence="2" type="ORF">pdam_00024845</name>
</gene>
<proteinExistence type="predicted"/>
<dbReference type="EMBL" id="RCHS01003955">
    <property type="protein sequence ID" value="RMX38712.1"/>
    <property type="molecule type" value="Genomic_DNA"/>
</dbReference>
<comment type="caution">
    <text evidence="2">The sequence shown here is derived from an EMBL/GenBank/DDBJ whole genome shotgun (WGS) entry which is preliminary data.</text>
</comment>
<dbReference type="Proteomes" id="UP000275408">
    <property type="component" value="Unassembled WGS sequence"/>
</dbReference>
<reference evidence="2 3" key="1">
    <citation type="journal article" date="2018" name="Sci. Rep.">
        <title>Comparative analysis of the Pocillopora damicornis genome highlights role of immune system in coral evolution.</title>
        <authorList>
            <person name="Cunning R."/>
            <person name="Bay R.A."/>
            <person name="Gillette P."/>
            <person name="Baker A.C."/>
            <person name="Traylor-Knowles N."/>
        </authorList>
    </citation>
    <scope>NUCLEOTIDE SEQUENCE [LARGE SCALE GENOMIC DNA]</scope>
    <source>
        <strain evidence="2">RSMAS</strain>
        <tissue evidence="2">Whole animal</tissue>
    </source>
</reference>
<accession>A0A3M6TBF2</accession>
<dbReference type="AlphaFoldDB" id="A0A3M6TBF2"/>
<keyword evidence="3" id="KW-1185">Reference proteome</keyword>
<organism evidence="2 3">
    <name type="scientific">Pocillopora damicornis</name>
    <name type="common">Cauliflower coral</name>
    <name type="synonym">Millepora damicornis</name>
    <dbReference type="NCBI Taxonomy" id="46731"/>
    <lineage>
        <taxon>Eukaryota</taxon>
        <taxon>Metazoa</taxon>
        <taxon>Cnidaria</taxon>
        <taxon>Anthozoa</taxon>
        <taxon>Hexacorallia</taxon>
        <taxon>Scleractinia</taxon>
        <taxon>Astrocoeniina</taxon>
        <taxon>Pocilloporidae</taxon>
        <taxon>Pocillopora</taxon>
    </lineage>
</organism>
<evidence type="ECO:0000313" key="2">
    <source>
        <dbReference type="EMBL" id="RMX38712.1"/>
    </source>
</evidence>